<feature type="compositionally biased region" description="Acidic residues" evidence="1">
    <location>
        <begin position="1"/>
        <end position="10"/>
    </location>
</feature>
<reference evidence="2 3" key="1">
    <citation type="submission" date="2024-01" db="EMBL/GenBank/DDBJ databases">
        <title>A draft genome for a cacao thread blight-causing isolate of Paramarasmius palmivorus.</title>
        <authorList>
            <person name="Baruah I.K."/>
            <person name="Bukari Y."/>
            <person name="Amoako-Attah I."/>
            <person name="Meinhardt L.W."/>
            <person name="Bailey B.A."/>
            <person name="Cohen S.P."/>
        </authorList>
    </citation>
    <scope>NUCLEOTIDE SEQUENCE [LARGE SCALE GENOMIC DNA]</scope>
    <source>
        <strain evidence="2 3">GH-12</strain>
    </source>
</reference>
<dbReference type="Proteomes" id="UP001383192">
    <property type="component" value="Unassembled WGS sequence"/>
</dbReference>
<comment type="caution">
    <text evidence="2">The sequence shown here is derived from an EMBL/GenBank/DDBJ whole genome shotgun (WGS) entry which is preliminary data.</text>
</comment>
<protein>
    <submittedName>
        <fullName evidence="2">Uncharacterized protein</fullName>
    </submittedName>
</protein>
<proteinExistence type="predicted"/>
<dbReference type="AlphaFoldDB" id="A0AAW0BS22"/>
<gene>
    <name evidence="2" type="ORF">VNI00_014423</name>
</gene>
<accession>A0AAW0BS22</accession>
<evidence type="ECO:0000313" key="2">
    <source>
        <dbReference type="EMBL" id="KAK7029546.1"/>
    </source>
</evidence>
<feature type="compositionally biased region" description="Polar residues" evidence="1">
    <location>
        <begin position="15"/>
        <end position="27"/>
    </location>
</feature>
<feature type="region of interest" description="Disordered" evidence="1">
    <location>
        <begin position="1"/>
        <end position="46"/>
    </location>
</feature>
<dbReference type="EMBL" id="JAYKXP010000081">
    <property type="protein sequence ID" value="KAK7029546.1"/>
    <property type="molecule type" value="Genomic_DNA"/>
</dbReference>
<evidence type="ECO:0000256" key="1">
    <source>
        <dbReference type="SAM" id="MobiDB-lite"/>
    </source>
</evidence>
<keyword evidence="3" id="KW-1185">Reference proteome</keyword>
<evidence type="ECO:0000313" key="3">
    <source>
        <dbReference type="Proteomes" id="UP001383192"/>
    </source>
</evidence>
<sequence length="191" mass="21491">MSFVDLEEQEERTVSVKTSKRVPSQAASPAKSITKGGRSRAATREPEGDMLLVSKVSYIDPCFLLAQTPAPTQGPVESPPDQDLIQPDGRFKVYIEGPKHKHRAEFMTKSRHTIKKVLAGACKTFNLNPQQARLEKVVIDEDESDIETFEPCQNNQTIGNARIQPGAKLRVVVENYEEEDDDEEEEEEEDY</sequence>
<name>A0AAW0BS22_9AGAR</name>
<organism evidence="2 3">
    <name type="scientific">Paramarasmius palmivorus</name>
    <dbReference type="NCBI Taxonomy" id="297713"/>
    <lineage>
        <taxon>Eukaryota</taxon>
        <taxon>Fungi</taxon>
        <taxon>Dikarya</taxon>
        <taxon>Basidiomycota</taxon>
        <taxon>Agaricomycotina</taxon>
        <taxon>Agaricomycetes</taxon>
        <taxon>Agaricomycetidae</taxon>
        <taxon>Agaricales</taxon>
        <taxon>Marasmiineae</taxon>
        <taxon>Marasmiaceae</taxon>
        <taxon>Paramarasmius</taxon>
    </lineage>
</organism>